<dbReference type="Pfam" id="PF01337">
    <property type="entry name" value="Barstar"/>
    <property type="match status" value="1"/>
</dbReference>
<sequence>MPTENSSATAVRRMREYSDVYDVLEQIRLRPRMWLPGGSLKDLRSFLTGYGAALAVHSPDEPFAFWPQEDFTDWLHKHYGTTSSLDWAEEIERRTPAGSTPFDEFFRLLGVFKADPARLPTPDELRARRPDLPYMSGTFVTLFWHRELLDQATLRLEGHGFRVVRIAASGWTTAQDMHQGLAATLNFPSYYGRNLSALNDCLGDVALSGTYDDSPAGAGLVLSFTGYDRFAAACPEDAHSVLDIIAVLARRAAVGRRRFFALVQSDDPDIRFEPVGAMPVLWNGDEWLDSRRR</sequence>
<evidence type="ECO:0000313" key="3">
    <source>
        <dbReference type="EMBL" id="ARX80855.1"/>
    </source>
</evidence>
<dbReference type="AlphaFoldDB" id="A0A1Z1W356"/>
<evidence type="ECO:0000313" key="4">
    <source>
        <dbReference type="Proteomes" id="UP000195880"/>
    </source>
</evidence>
<reference evidence="3 4" key="1">
    <citation type="submission" date="2017-05" db="EMBL/GenBank/DDBJ databases">
        <title>Streptomyces alboflavus Genome sequencing and assembly.</title>
        <authorList>
            <person name="Wang Y."/>
            <person name="Du B."/>
            <person name="Ding Y."/>
            <person name="Liu H."/>
            <person name="Hou Q."/>
            <person name="Liu K."/>
            <person name="Wang C."/>
            <person name="Yao L."/>
        </authorList>
    </citation>
    <scope>NUCLEOTIDE SEQUENCE [LARGE SCALE GENOMIC DNA]</scope>
    <source>
        <strain evidence="3 4">MDJK44</strain>
    </source>
</reference>
<dbReference type="InterPro" id="IPR035905">
    <property type="entry name" value="Barstar-like_sf"/>
</dbReference>
<dbReference type="STRING" id="67267.GCA_000716675_00842"/>
<accession>A0A1Z1W356</accession>
<keyword evidence="4" id="KW-1185">Reference proteome</keyword>
<dbReference type="Gene3D" id="3.30.370.10">
    <property type="entry name" value="Barstar-like"/>
    <property type="match status" value="1"/>
</dbReference>
<organism evidence="3 4">
    <name type="scientific">Streptomyces alboflavus</name>
    <dbReference type="NCBI Taxonomy" id="67267"/>
    <lineage>
        <taxon>Bacteria</taxon>
        <taxon>Bacillati</taxon>
        <taxon>Actinomycetota</taxon>
        <taxon>Actinomycetes</taxon>
        <taxon>Kitasatosporales</taxon>
        <taxon>Streptomycetaceae</taxon>
        <taxon>Streptomyces</taxon>
    </lineage>
</organism>
<dbReference type="KEGG" id="salf:SMD44_00253"/>
<comment type="similarity">
    <text evidence="1">Belongs to the barstar family.</text>
</comment>
<feature type="domain" description="Barstar (barnase inhibitor)" evidence="2">
    <location>
        <begin position="162"/>
        <end position="262"/>
    </location>
</feature>
<dbReference type="OrthoDB" id="5184890at2"/>
<dbReference type="EMBL" id="CP021748">
    <property type="protein sequence ID" value="ARX80855.1"/>
    <property type="molecule type" value="Genomic_DNA"/>
</dbReference>
<dbReference type="RefSeq" id="WP_087882517.1">
    <property type="nucleotide sequence ID" value="NZ_CP021748.1"/>
</dbReference>
<evidence type="ECO:0000259" key="2">
    <source>
        <dbReference type="Pfam" id="PF01337"/>
    </source>
</evidence>
<dbReference type="SUPFAM" id="SSF52038">
    <property type="entry name" value="Barstar-related"/>
    <property type="match status" value="1"/>
</dbReference>
<gene>
    <name evidence="3" type="ORF">SMD44_00253</name>
</gene>
<name>A0A1Z1W356_9ACTN</name>
<dbReference type="InterPro" id="IPR000468">
    <property type="entry name" value="Barstar"/>
</dbReference>
<dbReference type="Proteomes" id="UP000195880">
    <property type="component" value="Chromosome"/>
</dbReference>
<protein>
    <recommendedName>
        <fullName evidence="2">Barstar (barnase inhibitor) domain-containing protein</fullName>
    </recommendedName>
</protein>
<evidence type="ECO:0000256" key="1">
    <source>
        <dbReference type="ARBA" id="ARBA00006845"/>
    </source>
</evidence>
<proteinExistence type="inferred from homology"/>